<dbReference type="InterPro" id="IPR050539">
    <property type="entry name" value="ThrE_Dicarb/AminoAcid_Exp"/>
</dbReference>
<dbReference type="Pfam" id="PF06738">
    <property type="entry name" value="ThrE"/>
    <property type="match status" value="1"/>
</dbReference>
<keyword evidence="3 7" id="KW-0812">Transmembrane</keyword>
<dbReference type="OrthoDB" id="9813917at2"/>
<dbReference type="InterPro" id="IPR010619">
    <property type="entry name" value="ThrE-like_N"/>
</dbReference>
<evidence type="ECO:0000256" key="2">
    <source>
        <dbReference type="ARBA" id="ARBA00022475"/>
    </source>
</evidence>
<dbReference type="PANTHER" id="PTHR34390">
    <property type="entry name" value="UPF0442 PROTEIN YJJB-RELATED"/>
    <property type="match status" value="1"/>
</dbReference>
<evidence type="ECO:0000256" key="7">
    <source>
        <dbReference type="SAM" id="Phobius"/>
    </source>
</evidence>
<feature type="transmembrane region" description="Helical" evidence="7">
    <location>
        <begin position="200"/>
        <end position="219"/>
    </location>
</feature>
<protein>
    <submittedName>
        <fullName evidence="9">Uncharacterized membrane protein YjjP (DUF1212 family)</fullName>
    </submittedName>
</protein>
<feature type="transmembrane region" description="Helical" evidence="7">
    <location>
        <begin position="231"/>
        <end position="254"/>
    </location>
</feature>
<evidence type="ECO:0000256" key="6">
    <source>
        <dbReference type="ARBA" id="ARBA00034125"/>
    </source>
</evidence>
<evidence type="ECO:0000256" key="5">
    <source>
        <dbReference type="ARBA" id="ARBA00023136"/>
    </source>
</evidence>
<dbReference type="GO" id="GO:0015744">
    <property type="term" value="P:succinate transport"/>
    <property type="evidence" value="ECO:0007669"/>
    <property type="project" value="TreeGrafter"/>
</dbReference>
<dbReference type="GO" id="GO:0005886">
    <property type="term" value="C:plasma membrane"/>
    <property type="evidence" value="ECO:0007669"/>
    <property type="project" value="UniProtKB-SubCell"/>
</dbReference>
<evidence type="ECO:0000256" key="1">
    <source>
        <dbReference type="ARBA" id="ARBA00004651"/>
    </source>
</evidence>
<comment type="caution">
    <text evidence="9">The sequence shown here is derived from an EMBL/GenBank/DDBJ whole genome shotgun (WGS) entry which is preliminary data.</text>
</comment>
<dbReference type="AlphaFoldDB" id="A0A4Q7PJW0"/>
<reference evidence="9 10" key="1">
    <citation type="submission" date="2019-02" db="EMBL/GenBank/DDBJ databases">
        <title>Genomic Encyclopedia of Type Strains, Phase IV (KMG-IV): sequencing the most valuable type-strain genomes for metagenomic binning, comparative biology and taxonomic classification.</title>
        <authorList>
            <person name="Goeker M."/>
        </authorList>
    </citation>
    <scope>NUCLEOTIDE SEQUENCE [LARGE SCALE GENOMIC DNA]</scope>
    <source>
        <strain evidence="9 10">DSM 29486</strain>
    </source>
</reference>
<evidence type="ECO:0000259" key="8">
    <source>
        <dbReference type="Pfam" id="PF06738"/>
    </source>
</evidence>
<dbReference type="RefSeq" id="WP_130434493.1">
    <property type="nucleotide sequence ID" value="NZ_SGXF01000002.1"/>
</dbReference>
<sequence length="258" mass="28112">MTDEKEIEYHRLLEFAVRAGRVMLSSGAETYRVEDTMNRILATGNLETADTFVMATGVIATISDPAIRTLTMVRRVQERNTNLNKVTQVNEVSRLFCSGKMDLEQANRRMDQIEAEVLYSSGMFFLGVIGTTAFFAPIFGGKIEDLVISGLVGLILAGVLFLCRKNHIHSFLENLISSAVVALMAVLLAKIVPWNLNRDVIIVSCIMPMVPGVAITNAIRDTFHGDYTSGMARILEAVMTAVAIAVGAGIGVAVGQLW</sequence>
<keyword evidence="5 7" id="KW-0472">Membrane</keyword>
<comment type="subcellular location">
    <subcellularLocation>
        <location evidence="1">Cell membrane</location>
        <topology evidence="1">Multi-pass membrane protein</topology>
    </subcellularLocation>
</comment>
<evidence type="ECO:0000313" key="10">
    <source>
        <dbReference type="Proteomes" id="UP000292927"/>
    </source>
</evidence>
<feature type="transmembrane region" description="Helical" evidence="7">
    <location>
        <begin position="146"/>
        <end position="163"/>
    </location>
</feature>
<name>A0A4Q7PJW0_9FIRM</name>
<comment type="similarity">
    <text evidence="6">Belongs to the ThrE exporter (TC 2.A.79) family.</text>
</comment>
<accession>A0A4Q7PJW0</accession>
<keyword evidence="4 7" id="KW-1133">Transmembrane helix</keyword>
<gene>
    <name evidence="9" type="ORF">EV209_1428</name>
</gene>
<evidence type="ECO:0000256" key="4">
    <source>
        <dbReference type="ARBA" id="ARBA00022989"/>
    </source>
</evidence>
<dbReference type="EMBL" id="SGXF01000002">
    <property type="protein sequence ID" value="RZT00991.1"/>
    <property type="molecule type" value="Genomic_DNA"/>
</dbReference>
<evidence type="ECO:0000256" key="3">
    <source>
        <dbReference type="ARBA" id="ARBA00022692"/>
    </source>
</evidence>
<feature type="transmembrane region" description="Helical" evidence="7">
    <location>
        <begin position="117"/>
        <end position="140"/>
    </location>
</feature>
<dbReference type="Proteomes" id="UP000292927">
    <property type="component" value="Unassembled WGS sequence"/>
</dbReference>
<proteinExistence type="inferred from homology"/>
<feature type="transmembrane region" description="Helical" evidence="7">
    <location>
        <begin position="175"/>
        <end position="194"/>
    </location>
</feature>
<organism evidence="9 10">
    <name type="scientific">Cuneatibacter caecimuris</name>
    <dbReference type="NCBI Taxonomy" id="1796618"/>
    <lineage>
        <taxon>Bacteria</taxon>
        <taxon>Bacillati</taxon>
        <taxon>Bacillota</taxon>
        <taxon>Clostridia</taxon>
        <taxon>Lachnospirales</taxon>
        <taxon>Lachnospiraceae</taxon>
        <taxon>Cuneatibacter</taxon>
    </lineage>
</organism>
<evidence type="ECO:0000313" key="9">
    <source>
        <dbReference type="EMBL" id="RZT00991.1"/>
    </source>
</evidence>
<keyword evidence="2" id="KW-1003">Cell membrane</keyword>
<keyword evidence="10" id="KW-1185">Reference proteome</keyword>
<feature type="domain" description="Threonine/serine exporter-like N-terminal" evidence="8">
    <location>
        <begin position="14"/>
        <end position="254"/>
    </location>
</feature>
<dbReference type="GO" id="GO:0022857">
    <property type="term" value="F:transmembrane transporter activity"/>
    <property type="evidence" value="ECO:0007669"/>
    <property type="project" value="InterPro"/>
</dbReference>
<dbReference type="PANTHER" id="PTHR34390:SF2">
    <property type="entry name" value="SUCCINATE TRANSPORTER SUBUNIT YJJP-RELATED"/>
    <property type="match status" value="1"/>
</dbReference>